<feature type="compositionally biased region" description="Basic residues" evidence="1">
    <location>
        <begin position="222"/>
        <end position="232"/>
    </location>
</feature>
<comment type="caution">
    <text evidence="3">The sequence shown here is derived from an EMBL/GenBank/DDBJ whole genome shotgun (WGS) entry which is preliminary data.</text>
</comment>
<dbReference type="EMBL" id="JAOPGA020000995">
    <property type="protein sequence ID" value="KAL0483828.1"/>
    <property type="molecule type" value="Genomic_DNA"/>
</dbReference>
<dbReference type="Pfam" id="PF04194">
    <property type="entry name" value="PDCD2_C"/>
    <property type="match status" value="1"/>
</dbReference>
<dbReference type="PANTHER" id="PTHR46421">
    <property type="entry name" value="PROGRAMMED CELL DEATH PROTEIN 2-LIKE"/>
    <property type="match status" value="1"/>
</dbReference>
<dbReference type="AlphaFoldDB" id="A0AAW2Z216"/>
<evidence type="ECO:0000256" key="1">
    <source>
        <dbReference type="SAM" id="MobiDB-lite"/>
    </source>
</evidence>
<organism evidence="3 4">
    <name type="scientific">Acrasis kona</name>
    <dbReference type="NCBI Taxonomy" id="1008807"/>
    <lineage>
        <taxon>Eukaryota</taxon>
        <taxon>Discoba</taxon>
        <taxon>Heterolobosea</taxon>
        <taxon>Tetramitia</taxon>
        <taxon>Eutetramitia</taxon>
        <taxon>Acrasidae</taxon>
        <taxon>Acrasis</taxon>
    </lineage>
</organism>
<feature type="region of interest" description="Disordered" evidence="1">
    <location>
        <begin position="146"/>
        <end position="248"/>
    </location>
</feature>
<dbReference type="GO" id="GO:0005737">
    <property type="term" value="C:cytoplasm"/>
    <property type="evidence" value="ECO:0007669"/>
    <property type="project" value="InterPro"/>
</dbReference>
<dbReference type="Proteomes" id="UP001431209">
    <property type="component" value="Unassembled WGS sequence"/>
</dbReference>
<evidence type="ECO:0000313" key="3">
    <source>
        <dbReference type="EMBL" id="KAL0483828.1"/>
    </source>
</evidence>
<keyword evidence="4" id="KW-1185">Reference proteome</keyword>
<dbReference type="PANTHER" id="PTHR46421:SF1">
    <property type="entry name" value="PROGRAMMED CELL DEATH PROTEIN 2-LIKE"/>
    <property type="match status" value="1"/>
</dbReference>
<evidence type="ECO:0000313" key="4">
    <source>
        <dbReference type="Proteomes" id="UP001431209"/>
    </source>
</evidence>
<feature type="compositionally biased region" description="Basic and acidic residues" evidence="1">
    <location>
        <begin position="163"/>
        <end position="175"/>
    </location>
</feature>
<gene>
    <name evidence="3" type="ORF">AKO1_014042</name>
</gene>
<dbReference type="InterPro" id="IPR007320">
    <property type="entry name" value="PDCD2_C"/>
</dbReference>
<proteinExistence type="predicted"/>
<feature type="compositionally biased region" description="Low complexity" evidence="1">
    <location>
        <begin position="146"/>
        <end position="156"/>
    </location>
</feature>
<feature type="domain" description="Programmed cell death protein 2 C-terminal" evidence="2">
    <location>
        <begin position="351"/>
        <end position="506"/>
    </location>
</feature>
<feature type="compositionally biased region" description="Basic and acidic residues" evidence="1">
    <location>
        <begin position="190"/>
        <end position="212"/>
    </location>
</feature>
<feature type="compositionally biased region" description="Acidic residues" evidence="1">
    <location>
        <begin position="176"/>
        <end position="185"/>
    </location>
</feature>
<evidence type="ECO:0000259" key="2">
    <source>
        <dbReference type="Pfam" id="PF04194"/>
    </source>
</evidence>
<reference evidence="3 4" key="1">
    <citation type="submission" date="2024-03" db="EMBL/GenBank/DDBJ databases">
        <title>The Acrasis kona genome and developmental transcriptomes reveal deep origins of eukaryotic multicellular pathways.</title>
        <authorList>
            <person name="Sheikh S."/>
            <person name="Fu C.-J."/>
            <person name="Brown M.W."/>
            <person name="Baldauf S.L."/>
        </authorList>
    </citation>
    <scope>NUCLEOTIDE SEQUENCE [LARGE SCALE GENOMIC DNA]</scope>
    <source>
        <strain evidence="3 4">ATCC MYA-3509</strain>
    </source>
</reference>
<dbReference type="InterPro" id="IPR052815">
    <property type="entry name" value="PDCD2-like_regulator"/>
</dbReference>
<accession>A0AAW2Z216</accession>
<protein>
    <recommendedName>
        <fullName evidence="2">Programmed cell death protein 2 C-terminal domain-containing protein</fullName>
    </recommendedName>
</protein>
<name>A0AAW2Z216_9EUKA</name>
<sequence>MAAKNPYLSDYTYLGEPISLIKETEVDYNDPYVSKIGGRPAWITINEMELAFLQIEESKKRLMSEEELQQFRKSMVPDRPTNKTLSCKNCKAKLYLVAQAYANLGPNDRFLYVFGCNNTQCSSKSNSWVALRCQFEIDDSLIKKTVSQSTSTTTHSESSEPIVKIDEYQVEKIQSDEEEEEDQEESNNAQEEHDSEKQSKEDQEDQELRELLKNSQINNKAPSKKKKKKKPKNVVPITNKQSPQILPKNTLPCYSLDIFEEPDDDLKDILTKEQSHEFKLFQEYQKKQSTYDQLDQAQSSAENDDAMMEEYNDDEMEEFSNQMLERNFKTSGGDGGGEIYEETKLKDFTTTLLRFSSILQRCPHQSIRWQFGGQPLWCSTKQEHLPPTWPKPIKQDPNSKIQIVRNFDHDGDEDDEDDDEDESIRRVNVSQFVPKCENCGASRVFELQIMPTVVYQLKCSEYANIALQGNEGMDFGCVTIFTCVNQCSTFSNESKLRYFKEYVHVQPPI</sequence>